<keyword evidence="7" id="KW-1185">Reference proteome</keyword>
<evidence type="ECO:0000256" key="2">
    <source>
        <dbReference type="ARBA" id="ARBA00022676"/>
    </source>
</evidence>
<feature type="domain" description="Glycosyltransferase subfamily 4-like N-terminal" evidence="5">
    <location>
        <begin position="13"/>
        <end position="166"/>
    </location>
</feature>
<proteinExistence type="inferred from homology"/>
<dbReference type="InterPro" id="IPR001296">
    <property type="entry name" value="Glyco_trans_1"/>
</dbReference>
<name>A0ABW8YKX9_9SPHN</name>
<comment type="caution">
    <text evidence="6">The sequence shown here is derived from an EMBL/GenBank/DDBJ whole genome shotgun (WGS) entry which is preliminary data.</text>
</comment>
<dbReference type="RefSeq" id="WP_408076828.1">
    <property type="nucleotide sequence ID" value="NZ_JBELQC010000001.1"/>
</dbReference>
<keyword evidence="3 6" id="KW-0808">Transferase</keyword>
<sequence length="375" mass="40491">MNLVFVIGSLDMGGAQRVALNLIGAWRKRGWAVTLVVTFSGRGSSYYDIPEGVEVVYLADLVGERTRGALARMLALRRLLKAKCPDRVVSFLTNANVIALGAARGLRLSVIVSERNYPPADVLPRRYALVRRFIYPLASRVVMQTNRGGEWLSRTILLARGVTIPNPVALPLPVTVPRLDPGTVVGVETRLLLGVGRLAAQKGFDVMIEAFRQVADEHRDWQLVIVGDGDERAALERQVAQAGLIDRVHLVGAAGNMGDWYTRADIFAMTSRFEGFPNALLEAMAHGCAVISFDCDTGPADMIDQGRNGVLLGAAPDAAELAGALSALMTDESRRVALADAARAVLDRFSMDTVLAQWDAALNIDSRRQEGACAA</sequence>
<evidence type="ECO:0000313" key="7">
    <source>
        <dbReference type="Proteomes" id="UP001629244"/>
    </source>
</evidence>
<dbReference type="Gene3D" id="3.40.50.2000">
    <property type="entry name" value="Glycogen Phosphorylase B"/>
    <property type="match status" value="2"/>
</dbReference>
<dbReference type="EC" id="2.4.-.-" evidence="6"/>
<accession>A0ABW8YKX9</accession>
<dbReference type="GO" id="GO:0016757">
    <property type="term" value="F:glycosyltransferase activity"/>
    <property type="evidence" value="ECO:0007669"/>
    <property type="project" value="UniProtKB-KW"/>
</dbReference>
<reference evidence="6 7" key="1">
    <citation type="submission" date="2024-06" db="EMBL/GenBank/DDBJ databases">
        <authorList>
            <person name="Kaempfer P."/>
            <person name="Viver T."/>
        </authorList>
    </citation>
    <scope>NUCLEOTIDE SEQUENCE [LARGE SCALE GENOMIC DNA]</scope>
    <source>
        <strain evidence="6 7">ST-64</strain>
    </source>
</reference>
<keyword evidence="2 6" id="KW-0328">Glycosyltransferase</keyword>
<dbReference type="PANTHER" id="PTHR12526:SF640">
    <property type="entry name" value="COLANIC ACID BIOSYNTHESIS GLYCOSYLTRANSFERASE WCAL-RELATED"/>
    <property type="match status" value="1"/>
</dbReference>
<dbReference type="InterPro" id="IPR028098">
    <property type="entry name" value="Glyco_trans_4-like_N"/>
</dbReference>
<evidence type="ECO:0000313" key="6">
    <source>
        <dbReference type="EMBL" id="MFL9839866.1"/>
    </source>
</evidence>
<dbReference type="Proteomes" id="UP001629244">
    <property type="component" value="Unassembled WGS sequence"/>
</dbReference>
<evidence type="ECO:0000259" key="4">
    <source>
        <dbReference type="Pfam" id="PF00534"/>
    </source>
</evidence>
<feature type="domain" description="Glycosyl transferase family 1" evidence="4">
    <location>
        <begin position="189"/>
        <end position="344"/>
    </location>
</feature>
<evidence type="ECO:0000259" key="5">
    <source>
        <dbReference type="Pfam" id="PF13579"/>
    </source>
</evidence>
<gene>
    <name evidence="6" type="ORF">ABS767_02720</name>
</gene>
<organism evidence="6 7">
    <name type="scientific">Sphingomonas plantiphila</name>
    <dbReference type="NCBI Taxonomy" id="3163295"/>
    <lineage>
        <taxon>Bacteria</taxon>
        <taxon>Pseudomonadati</taxon>
        <taxon>Pseudomonadota</taxon>
        <taxon>Alphaproteobacteria</taxon>
        <taxon>Sphingomonadales</taxon>
        <taxon>Sphingomonadaceae</taxon>
        <taxon>Sphingomonas</taxon>
    </lineage>
</organism>
<dbReference type="SUPFAM" id="SSF53756">
    <property type="entry name" value="UDP-Glycosyltransferase/glycogen phosphorylase"/>
    <property type="match status" value="1"/>
</dbReference>
<evidence type="ECO:0000256" key="3">
    <source>
        <dbReference type="ARBA" id="ARBA00022679"/>
    </source>
</evidence>
<dbReference type="PANTHER" id="PTHR12526">
    <property type="entry name" value="GLYCOSYLTRANSFERASE"/>
    <property type="match status" value="1"/>
</dbReference>
<comment type="similarity">
    <text evidence="1">Belongs to the glycosyltransferase group 1 family. Glycosyltransferase 4 subfamily.</text>
</comment>
<dbReference type="CDD" id="cd03820">
    <property type="entry name" value="GT4_AmsD-like"/>
    <property type="match status" value="1"/>
</dbReference>
<evidence type="ECO:0000256" key="1">
    <source>
        <dbReference type="ARBA" id="ARBA00009481"/>
    </source>
</evidence>
<protein>
    <submittedName>
        <fullName evidence="6">Glycosyltransferase family 4 protein</fullName>
        <ecNumber evidence="6">2.4.-.-</ecNumber>
    </submittedName>
</protein>
<dbReference type="Pfam" id="PF13579">
    <property type="entry name" value="Glyco_trans_4_4"/>
    <property type="match status" value="1"/>
</dbReference>
<dbReference type="Pfam" id="PF00534">
    <property type="entry name" value="Glycos_transf_1"/>
    <property type="match status" value="1"/>
</dbReference>
<dbReference type="EMBL" id="JBELQC010000001">
    <property type="protein sequence ID" value="MFL9839866.1"/>
    <property type="molecule type" value="Genomic_DNA"/>
</dbReference>